<accession>A0A9W6ERI2</accession>
<dbReference type="RefSeq" id="WP_286135862.1">
    <property type="nucleotide sequence ID" value="NZ_BRPL01000002.1"/>
</dbReference>
<dbReference type="EMBL" id="BRPL01000002">
    <property type="protein sequence ID" value="GLB46401.1"/>
    <property type="molecule type" value="Genomic_DNA"/>
</dbReference>
<dbReference type="AlphaFoldDB" id="A0A9W6ERI2"/>
<dbReference type="Proteomes" id="UP001144204">
    <property type="component" value="Unassembled WGS sequence"/>
</dbReference>
<evidence type="ECO:0000256" key="1">
    <source>
        <dbReference type="SAM" id="SignalP"/>
    </source>
</evidence>
<feature type="chain" id="PRO_5040808773" description="Surface layer protein A domain-containing protein" evidence="1">
    <location>
        <begin position="26"/>
        <end position="370"/>
    </location>
</feature>
<sequence length="370" mass="42509">MKKSTMITSLMAAGIFLITPTTANAMSKKSVNYWSKIHYVRLSKPITIDQYKIKHRTISKITAKKHLKRGTKVYVALDKNAKSMWNIMGNNIKQSKNKVWFARQNGTKWLKVTKMPKVRAAKTYKINSYWQKFRYVQLTRSIKVYRYQVKNHTLTNKILSTRTLKRGYRTLAAYDPNINGFWSIVDNNLKQTKSSEWFTRQPNTKWMKEIKIQAPTYKSKYQTADNDIPSDHFVSGYLPFGNNLVDGNGKTIADSNTPYQFEKQSDGTYVMQANGQNIAVKVGTSLWAPVSTKQTNVMTSGLDKANLVFSQYAPSDHQAVVPSNFKLNDGLKWIISNSAKKVNQNQVVYAAYVYSSKQHAWNPEYLTFKQ</sequence>
<gene>
    <name evidence="2" type="ORF">WR164_03800</name>
</gene>
<proteinExistence type="predicted"/>
<evidence type="ECO:0000313" key="2">
    <source>
        <dbReference type="EMBL" id="GLB46401.1"/>
    </source>
</evidence>
<protein>
    <recommendedName>
        <fullName evidence="4">Surface layer protein A domain-containing protein</fullName>
    </recommendedName>
</protein>
<evidence type="ECO:0008006" key="4">
    <source>
        <dbReference type="Google" id="ProtNLM"/>
    </source>
</evidence>
<keyword evidence="1" id="KW-0732">Signal</keyword>
<reference evidence="2" key="2">
    <citation type="journal article" date="2023" name="PLoS ONE">
        <title>Philodulcilactobacillus myokoensis gen. nov., sp. nov., a fructophilic, acidophilic, and agar-phobic lactic acid bacterium isolated from fermented vegetable extracts.</title>
        <authorList>
            <person name="Kouya T."/>
            <person name="Ishiyama Y."/>
            <person name="Ohashi S."/>
            <person name="Kumakubo R."/>
            <person name="Yamazaki T."/>
            <person name="Otaki T."/>
        </authorList>
    </citation>
    <scope>NUCLEOTIDE SEQUENCE</scope>
    <source>
        <strain evidence="2">WR16-4</strain>
    </source>
</reference>
<evidence type="ECO:0000313" key="3">
    <source>
        <dbReference type="Proteomes" id="UP001144204"/>
    </source>
</evidence>
<reference evidence="2" key="1">
    <citation type="submission" date="2022-07" db="EMBL/GenBank/DDBJ databases">
        <authorList>
            <person name="Kouya T."/>
            <person name="Ishiyama Y."/>
        </authorList>
    </citation>
    <scope>NUCLEOTIDE SEQUENCE</scope>
    <source>
        <strain evidence="2">WR16-4</strain>
    </source>
</reference>
<keyword evidence="3" id="KW-1185">Reference proteome</keyword>
<comment type="caution">
    <text evidence="2">The sequence shown here is derived from an EMBL/GenBank/DDBJ whole genome shotgun (WGS) entry which is preliminary data.</text>
</comment>
<feature type="signal peptide" evidence="1">
    <location>
        <begin position="1"/>
        <end position="25"/>
    </location>
</feature>
<organism evidence="2 3">
    <name type="scientific">Philodulcilactobacillus myokoensis</name>
    <dbReference type="NCBI Taxonomy" id="2929573"/>
    <lineage>
        <taxon>Bacteria</taxon>
        <taxon>Bacillati</taxon>
        <taxon>Bacillota</taxon>
        <taxon>Bacilli</taxon>
        <taxon>Lactobacillales</taxon>
        <taxon>Lactobacillaceae</taxon>
        <taxon>Philodulcilactobacillus</taxon>
    </lineage>
</organism>
<name>A0A9W6ERI2_9LACO</name>